<keyword evidence="2" id="KW-1185">Reference proteome</keyword>
<reference evidence="1" key="1">
    <citation type="submission" date="2021-01" db="UniProtKB">
        <authorList>
            <consortium name="EnsemblMetazoa"/>
        </authorList>
    </citation>
    <scope>IDENTIFICATION</scope>
</reference>
<accession>A0A7M7TEF1</accession>
<organism evidence="1 2">
    <name type="scientific">Nasonia vitripennis</name>
    <name type="common">Parasitic wasp</name>
    <dbReference type="NCBI Taxonomy" id="7425"/>
    <lineage>
        <taxon>Eukaryota</taxon>
        <taxon>Metazoa</taxon>
        <taxon>Ecdysozoa</taxon>
        <taxon>Arthropoda</taxon>
        <taxon>Hexapoda</taxon>
        <taxon>Insecta</taxon>
        <taxon>Pterygota</taxon>
        <taxon>Neoptera</taxon>
        <taxon>Endopterygota</taxon>
        <taxon>Hymenoptera</taxon>
        <taxon>Apocrita</taxon>
        <taxon>Proctotrupomorpha</taxon>
        <taxon>Chalcidoidea</taxon>
        <taxon>Pteromalidae</taxon>
        <taxon>Pteromalinae</taxon>
        <taxon>Nasonia</taxon>
    </lineage>
</organism>
<evidence type="ECO:0000313" key="2">
    <source>
        <dbReference type="Proteomes" id="UP000002358"/>
    </source>
</evidence>
<evidence type="ECO:0000313" key="1">
    <source>
        <dbReference type="EnsemblMetazoa" id="XP_032457555"/>
    </source>
</evidence>
<dbReference type="GeneID" id="107981267"/>
<dbReference type="EnsemblMetazoa" id="XM_032601664">
    <property type="protein sequence ID" value="XP_032457555"/>
    <property type="gene ID" value="LOC107981267"/>
</dbReference>
<protein>
    <submittedName>
        <fullName evidence="1">Uncharacterized protein</fullName>
    </submittedName>
</protein>
<dbReference type="RefSeq" id="XP_032457555.1">
    <property type="nucleotide sequence ID" value="XM_032601664.1"/>
</dbReference>
<sequence length="103" mass="11697">MCEKIKQIKIDFRTLKKIVENQFRGKVGAGGRDRPIDLLPQLPIKDVEVFDKFNRDLETNDLMQTQLKNFMTSIGGKTLEKSMRNGLEAIISNELGRNTTGLS</sequence>
<dbReference type="Proteomes" id="UP000002358">
    <property type="component" value="Unassembled WGS sequence"/>
</dbReference>
<proteinExistence type="predicted"/>
<dbReference type="InParanoid" id="A0A7M7TEF1"/>
<dbReference type="AlphaFoldDB" id="A0A7M7TEF1"/>
<name>A0A7M7TEF1_NASVI</name>
<dbReference type="KEGG" id="nvi:107981267"/>